<name>A0A2P6MVN9_9EUKA</name>
<keyword evidence="15" id="KW-0418">Kinase</keyword>
<feature type="chain" id="PRO_5015195542" evidence="13">
    <location>
        <begin position="19"/>
        <end position="1468"/>
    </location>
</feature>
<reference evidence="15 16" key="1">
    <citation type="journal article" date="2018" name="Genome Biol. Evol.">
        <title>Multiple Roots of Fruiting Body Formation in Amoebozoa.</title>
        <authorList>
            <person name="Hillmann F."/>
            <person name="Forbes G."/>
            <person name="Novohradska S."/>
            <person name="Ferling I."/>
            <person name="Riege K."/>
            <person name="Groth M."/>
            <person name="Westermann M."/>
            <person name="Marz M."/>
            <person name="Spaller T."/>
            <person name="Winckler T."/>
            <person name="Schaap P."/>
            <person name="Glockner G."/>
        </authorList>
    </citation>
    <scope>NUCLEOTIDE SEQUENCE [LARGE SCALE GENOMIC DNA]</scope>
    <source>
        <strain evidence="15 16">Jena</strain>
    </source>
</reference>
<dbReference type="PANTHER" id="PTHR48053">
    <property type="entry name" value="LEUCINE RICH REPEAT FAMILY PROTEIN, EXPRESSED"/>
    <property type="match status" value="1"/>
</dbReference>
<dbReference type="SUPFAM" id="SSF52047">
    <property type="entry name" value="RNI-like"/>
    <property type="match status" value="1"/>
</dbReference>
<comment type="caution">
    <text evidence="15">The sequence shown here is derived from an EMBL/GenBank/DDBJ whole genome shotgun (WGS) entry which is preliminary data.</text>
</comment>
<dbReference type="CDD" id="cd12087">
    <property type="entry name" value="TM_EGFR-like"/>
    <property type="match status" value="1"/>
</dbReference>
<dbReference type="Gene3D" id="3.30.200.20">
    <property type="entry name" value="Phosphorylase Kinase, domain 1"/>
    <property type="match status" value="1"/>
</dbReference>
<evidence type="ECO:0000256" key="4">
    <source>
        <dbReference type="ARBA" id="ARBA00022692"/>
    </source>
</evidence>
<dbReference type="PROSITE" id="PS50011">
    <property type="entry name" value="PROTEIN_KINASE_DOM"/>
    <property type="match status" value="1"/>
</dbReference>
<feature type="binding site" evidence="11">
    <location>
        <position position="1103"/>
    </location>
    <ligand>
        <name>ATP</name>
        <dbReference type="ChEBI" id="CHEBI:30616"/>
    </ligand>
</feature>
<dbReference type="InterPro" id="IPR001611">
    <property type="entry name" value="Leu-rich_rpt"/>
</dbReference>
<dbReference type="InterPro" id="IPR011009">
    <property type="entry name" value="Kinase-like_dom_sf"/>
</dbReference>
<dbReference type="PANTHER" id="PTHR48053:SF164">
    <property type="entry name" value="LEUCINE-RICH REPEAT-CONTAINING N-TERMINAL PLANT-TYPE DOMAIN-CONTAINING PROTEIN"/>
    <property type="match status" value="1"/>
</dbReference>
<dbReference type="EMBL" id="MDYQ01000364">
    <property type="protein sequence ID" value="PRP75753.1"/>
    <property type="molecule type" value="Genomic_DNA"/>
</dbReference>
<dbReference type="Pfam" id="PF13855">
    <property type="entry name" value="LRR_8"/>
    <property type="match status" value="1"/>
</dbReference>
<protein>
    <submittedName>
        <fullName evidence="15">Putative LRR receptor-like serine/threonine-protein kinase</fullName>
    </submittedName>
</protein>
<dbReference type="SUPFAM" id="SSF56112">
    <property type="entry name" value="Protein kinase-like (PK-like)"/>
    <property type="match status" value="1"/>
</dbReference>
<dbReference type="Gene3D" id="3.80.10.10">
    <property type="entry name" value="Ribonuclease Inhibitor"/>
    <property type="match status" value="3"/>
</dbReference>
<dbReference type="FunFam" id="3.80.10.10:FF:000129">
    <property type="entry name" value="Leucine-rich repeat receptor-like kinase"/>
    <property type="match status" value="1"/>
</dbReference>
<dbReference type="OrthoDB" id="30356at2759"/>
<evidence type="ECO:0000256" key="10">
    <source>
        <dbReference type="ARBA" id="ARBA00023136"/>
    </source>
</evidence>
<evidence type="ECO:0000259" key="14">
    <source>
        <dbReference type="PROSITE" id="PS50011"/>
    </source>
</evidence>
<organism evidence="15 16">
    <name type="scientific">Planoprotostelium fungivorum</name>
    <dbReference type="NCBI Taxonomy" id="1890364"/>
    <lineage>
        <taxon>Eukaryota</taxon>
        <taxon>Amoebozoa</taxon>
        <taxon>Evosea</taxon>
        <taxon>Variosea</taxon>
        <taxon>Cavosteliida</taxon>
        <taxon>Cavosteliaceae</taxon>
        <taxon>Planoprotostelium</taxon>
    </lineage>
</organism>
<dbReference type="SMART" id="SM00369">
    <property type="entry name" value="LRR_TYP"/>
    <property type="match status" value="11"/>
</dbReference>
<keyword evidence="16" id="KW-1185">Reference proteome</keyword>
<keyword evidence="5 13" id="KW-0732">Signal</keyword>
<comment type="subcellular location">
    <subcellularLocation>
        <location evidence="2">Cell membrane</location>
    </subcellularLocation>
    <subcellularLocation>
        <location evidence="1">Membrane</location>
        <topology evidence="1">Single-pass membrane protein</topology>
    </subcellularLocation>
</comment>
<sequence>MLTGASFTLLCLLVSVSSQLTNDAVVLNAFMQFYNVSGGDSWLNKTGWGGSDVCGYHGVTCNSGAIVVINLSANNLSGPIDGAWTTYSPYLMQLNMSSNSLTGSLPSTLSTLNQLQSIDFSGNHLTGATPDLSSNSNLKEFHIDGNKISSLGSLNNAALRSLTLNGNPLGVDLSTLLYLPLFEFNASRCSLTGDISSLRLAPLLLSVDISNNLLEGTLETIADHSLLRIAKLQRNFFTGSLPDFGKLTQLAYLDLSRNSLTGSLPQSLSSLSHLLYLDLSINALSGDLPQIWGPSYLYIALAVNQFTGSIPESIYNLNDLQALILQGNSLSGTLSPNITNLSNLQYLVLAANRLSGPLPDFPSRLSFIIASINSFTGVIPPSVCSLPLVTFDISFNGVGSNIPACLGNLIYLQRLALNYNQFVGTIPAGLSNLRGLTSLSLSGNNLEGDISSVILPSLVTLDLSYNRLNGTVPSEVSSMTSLTDFILSNNRLSGDLPLASIGVMPKLQKLDLSYNRFTGGVPGYAPTLIYLYIQQNNFSYLPVDAFETTFALREINGANNNLDGQLPDGSALSQVSYLNLRGNRLRGAGFGNLQLISLTYLDISDNRLSGIITPNIMSLAGLTYFNVSFNQFTGPFPSVSLPLLTTVDISHNSLSGTLPKSLPPNLITFSASFNYFNGIIDVEALSTSTSLQTLDLSHNDLSGEIPGGLGGLYRLSTLNLSSCQLSGILPASVSSLRALAVIDLSNNSLSGSISPLLSDPISIDISMNQFDGTMEWLAASGASLQMLNVSGCGFHGDMPSFTAKTKMISIDMKGNRLNGTMGDLSGCSLLQYLDLSGNSMKGQISAVSSAVQLINLSGNQFQVSDRLIITNQTTCNLSGNPLQCPISANLSTLCSATCTTTDHSPASLRLRIQGSISNFDQRSFTANFSSVLGISQDRIRIDKTTSGSVIVDSVITPPTASEEKEGSSQRVIDRFITTVQNNPSAYATYGIDVLLNGTASPIPQDTTGNDRSISGGAIAGIVVGSIAFILLVVAVAMHFMYKRKIGVYSGYQGVMIDMSNFNIGAAKKSILNWDELKDVTKIGEGSFGIVSQATWRDILVAVKQVRAEHINEEQVSSFLAEVAIVQGLRAHPNVVMFIGLTLPPHPLSLVTEFCEGGSLYNYLRRNAVEFEQKVKFIQGIALGMLHLHLEKIVHRDLAVRNILLSKHLEPKVSDFGMSRSEVKDSNQTASTIGPLKWMSPEALCREYSIKSDVFSFGVVVWEILRVMDPWEEYSPVEAAIAVSTRGERLPIPADCHPSLIKLMNLCWQTLPEDRPDFAEICAHLEMNHEVSITPTDMVESFKETPDGPVYTPAPLNYNDTRDVLWEIEFVLIALFLGAENHTLPVIVGPPRVVTRAPTRNNFDTFCLFAKEEVRNLFSPISIVESASDIDPIIILRNIFGQTSTKSFATQSNVVRLRLNALEDHLVVI</sequence>
<evidence type="ECO:0000313" key="15">
    <source>
        <dbReference type="EMBL" id="PRP75753.1"/>
    </source>
</evidence>
<feature type="transmembrane region" description="Helical" evidence="12">
    <location>
        <begin position="1017"/>
        <end position="1041"/>
    </location>
</feature>
<keyword evidence="9 12" id="KW-1133">Transmembrane helix</keyword>
<dbReference type="InterPro" id="IPR051716">
    <property type="entry name" value="Plant_RL_S/T_kinase"/>
</dbReference>
<evidence type="ECO:0000256" key="7">
    <source>
        <dbReference type="ARBA" id="ARBA00022741"/>
    </source>
</evidence>
<dbReference type="PRINTS" id="PR00019">
    <property type="entry name" value="LEURICHRPT"/>
</dbReference>
<dbReference type="SUPFAM" id="SSF52058">
    <property type="entry name" value="L domain-like"/>
    <property type="match status" value="3"/>
</dbReference>
<dbReference type="GO" id="GO:0004713">
    <property type="term" value="F:protein tyrosine kinase activity"/>
    <property type="evidence" value="ECO:0007669"/>
    <property type="project" value="InterPro"/>
</dbReference>
<keyword evidence="7 11" id="KW-0547">Nucleotide-binding</keyword>
<evidence type="ECO:0000256" key="1">
    <source>
        <dbReference type="ARBA" id="ARBA00004167"/>
    </source>
</evidence>
<keyword evidence="15" id="KW-0808">Transferase</keyword>
<dbReference type="InterPro" id="IPR017441">
    <property type="entry name" value="Protein_kinase_ATP_BS"/>
</dbReference>
<keyword evidence="10 12" id="KW-0472">Membrane</keyword>
<keyword evidence="3" id="KW-0433">Leucine-rich repeat</keyword>
<keyword evidence="15" id="KW-0675">Receptor</keyword>
<evidence type="ECO:0000256" key="11">
    <source>
        <dbReference type="PROSITE-ProRule" id="PRU10141"/>
    </source>
</evidence>
<dbReference type="PROSITE" id="PS00107">
    <property type="entry name" value="PROTEIN_KINASE_ATP"/>
    <property type="match status" value="1"/>
</dbReference>
<evidence type="ECO:0000256" key="5">
    <source>
        <dbReference type="ARBA" id="ARBA00022729"/>
    </source>
</evidence>
<dbReference type="InterPro" id="IPR000719">
    <property type="entry name" value="Prot_kinase_dom"/>
</dbReference>
<dbReference type="InterPro" id="IPR003591">
    <property type="entry name" value="Leu-rich_rpt_typical-subtyp"/>
</dbReference>
<evidence type="ECO:0000256" key="13">
    <source>
        <dbReference type="SAM" id="SignalP"/>
    </source>
</evidence>
<dbReference type="InterPro" id="IPR008266">
    <property type="entry name" value="Tyr_kinase_AS"/>
</dbReference>
<dbReference type="FunFam" id="3.80.10.10:FF:000095">
    <property type="entry name" value="LRR receptor-like serine/threonine-protein kinase GSO1"/>
    <property type="match status" value="1"/>
</dbReference>
<feature type="domain" description="Protein kinase" evidence="14">
    <location>
        <begin position="1076"/>
        <end position="1326"/>
    </location>
</feature>
<keyword evidence="6" id="KW-0677">Repeat</keyword>
<keyword evidence="4 12" id="KW-0812">Transmembrane</keyword>
<dbReference type="Proteomes" id="UP000241769">
    <property type="component" value="Unassembled WGS sequence"/>
</dbReference>
<evidence type="ECO:0000256" key="3">
    <source>
        <dbReference type="ARBA" id="ARBA00022614"/>
    </source>
</evidence>
<dbReference type="PROSITE" id="PS00109">
    <property type="entry name" value="PROTEIN_KINASE_TYR"/>
    <property type="match status" value="1"/>
</dbReference>
<evidence type="ECO:0000256" key="2">
    <source>
        <dbReference type="ARBA" id="ARBA00004236"/>
    </source>
</evidence>
<evidence type="ECO:0000256" key="9">
    <source>
        <dbReference type="ARBA" id="ARBA00022989"/>
    </source>
</evidence>
<keyword evidence="8 11" id="KW-0067">ATP-binding</keyword>
<gene>
    <name evidence="15" type="ORF">PROFUN_09177</name>
</gene>
<dbReference type="InParanoid" id="A0A2P6MVN9"/>
<dbReference type="GO" id="GO:0005886">
    <property type="term" value="C:plasma membrane"/>
    <property type="evidence" value="ECO:0007669"/>
    <property type="project" value="UniProtKB-SubCell"/>
</dbReference>
<dbReference type="PROSITE" id="PS51450">
    <property type="entry name" value="LRR"/>
    <property type="match status" value="1"/>
</dbReference>
<dbReference type="InterPro" id="IPR032675">
    <property type="entry name" value="LRR_dom_sf"/>
</dbReference>
<dbReference type="FunFam" id="3.80.10.10:FF:000041">
    <property type="entry name" value="LRR receptor-like serine/threonine-protein kinase ERECTA"/>
    <property type="match status" value="1"/>
</dbReference>
<feature type="signal peptide" evidence="13">
    <location>
        <begin position="1"/>
        <end position="18"/>
    </location>
</feature>
<dbReference type="GO" id="GO:0005524">
    <property type="term" value="F:ATP binding"/>
    <property type="evidence" value="ECO:0007669"/>
    <property type="project" value="UniProtKB-UniRule"/>
</dbReference>
<dbReference type="PRINTS" id="PR00109">
    <property type="entry name" value="TYRKINASE"/>
</dbReference>
<proteinExistence type="predicted"/>
<evidence type="ECO:0000256" key="6">
    <source>
        <dbReference type="ARBA" id="ARBA00022737"/>
    </source>
</evidence>
<dbReference type="Gene3D" id="1.10.510.10">
    <property type="entry name" value="Transferase(Phosphotransferase) domain 1"/>
    <property type="match status" value="1"/>
</dbReference>
<dbReference type="CDD" id="cd13999">
    <property type="entry name" value="STKc_MAP3K-like"/>
    <property type="match status" value="1"/>
</dbReference>
<evidence type="ECO:0000256" key="12">
    <source>
        <dbReference type="SAM" id="Phobius"/>
    </source>
</evidence>
<dbReference type="Pfam" id="PF07714">
    <property type="entry name" value="PK_Tyr_Ser-Thr"/>
    <property type="match status" value="1"/>
</dbReference>
<evidence type="ECO:0000256" key="8">
    <source>
        <dbReference type="ARBA" id="ARBA00022840"/>
    </source>
</evidence>
<dbReference type="InterPro" id="IPR020635">
    <property type="entry name" value="Tyr_kinase_cat_dom"/>
</dbReference>
<dbReference type="InterPro" id="IPR001245">
    <property type="entry name" value="Ser-Thr/Tyr_kinase_cat_dom"/>
</dbReference>
<evidence type="ECO:0000313" key="16">
    <source>
        <dbReference type="Proteomes" id="UP000241769"/>
    </source>
</evidence>
<dbReference type="SMART" id="SM00219">
    <property type="entry name" value="TyrKc"/>
    <property type="match status" value="1"/>
</dbReference>
<dbReference type="Pfam" id="PF00560">
    <property type="entry name" value="LRR_1"/>
    <property type="match status" value="6"/>
</dbReference>
<accession>A0A2P6MVN9</accession>